<name>A0AAP9KCG6_9VIBR</name>
<feature type="domain" description="ImpA N-terminal" evidence="2">
    <location>
        <begin position="14"/>
        <end position="124"/>
    </location>
</feature>
<dbReference type="InterPro" id="IPR010657">
    <property type="entry name" value="ImpA_N"/>
</dbReference>
<dbReference type="Proteomes" id="UP000272136">
    <property type="component" value="Chromosome 2"/>
</dbReference>
<sequence>MELENMFFSDFTRRPIDESNPSGLNPNGLDDFDEIKRQINNLNKVTGRVSWKTVQTLSKKILSTQGKDFRCSCYFTVAATYNDGLKGLVEGLNSLLDLCVVYWYTAYPEHAKANARISAIEWMVEYTEKRIKKQRALPEELPLIEAAHQLCLRIEEELRLHYGIKAPSFGRIRRILNQWIEEIKEAKAKEVMALEAKQPKPEVQAPSTGIKVEIAPPPKVDAKQPPATPQPESQKSSRWVLFSVVGLLTAALASHFIYKQHQYETLKDDIEHASLTELTDIVSSFSVENKDHRLSLRSATVERLDTLMTDWTLDPVKVSKVNTIDELTNELTEIYPDSSSAQQLRENFLDQRSRFENEFDVIYKRFAYARTVFANVAKQNSDKDSKKAYEYSNSLFPLLGRIEYAEKNTQQKEIERSLLLLNTYLYKINQLKTASNDNK</sequence>
<proteinExistence type="predicted"/>
<keyword evidence="5" id="KW-1185">Reference proteome</keyword>
<evidence type="ECO:0000313" key="4">
    <source>
        <dbReference type="EMBL" id="QGH49480.1"/>
    </source>
</evidence>
<gene>
    <name evidence="4" type="ORF">APZ19_20505</name>
    <name evidence="3" type="ORF">D0812_23525</name>
</gene>
<dbReference type="AlphaFoldDB" id="A0AAP9KCG6"/>
<dbReference type="EMBL" id="CP033138">
    <property type="protein sequence ID" value="AYO17342.1"/>
    <property type="molecule type" value="Genomic_DNA"/>
</dbReference>
<protein>
    <submittedName>
        <fullName evidence="4">Type VI secretion protein</fullName>
    </submittedName>
</protein>
<dbReference type="EMBL" id="CP045860">
    <property type="protein sequence ID" value="QGH49480.1"/>
    <property type="molecule type" value="Genomic_DNA"/>
</dbReference>
<dbReference type="Proteomes" id="UP000390336">
    <property type="component" value="Chromosome 2"/>
</dbReference>
<reference evidence="4 6" key="1">
    <citation type="journal article" date="2015" name="Genome Announc.">
        <title>Draft Genome Sequence of Vibrio owensii Strain SH-14, Which Causes Shrimp Acute Hepatopancreatic Necrosis Disease.</title>
        <authorList>
            <person name="Liu L."/>
            <person name="Xiao J."/>
            <person name="Xia X."/>
            <person name="Pan Y."/>
            <person name="Yan S."/>
            <person name="Wang Y."/>
        </authorList>
    </citation>
    <scope>NUCLEOTIDE SEQUENCE [LARGE SCALE GENOMIC DNA]</scope>
    <source>
        <strain evidence="4 6">SH14</strain>
    </source>
</reference>
<evidence type="ECO:0000259" key="2">
    <source>
        <dbReference type="Pfam" id="PF06812"/>
    </source>
</evidence>
<dbReference type="PANTHER" id="PTHR37024">
    <property type="entry name" value="TYPE VI SECRETION SYSTEM DUF2094 AND IMPA-RELATED DOMAIN PROTEIN"/>
    <property type="match status" value="1"/>
</dbReference>
<evidence type="ECO:0000313" key="5">
    <source>
        <dbReference type="Proteomes" id="UP000272136"/>
    </source>
</evidence>
<dbReference type="Pfam" id="PF06812">
    <property type="entry name" value="ImpA_N"/>
    <property type="match status" value="1"/>
</dbReference>
<accession>A0AAP9KCG6</accession>
<evidence type="ECO:0000256" key="1">
    <source>
        <dbReference type="SAM" id="MobiDB-lite"/>
    </source>
</evidence>
<feature type="region of interest" description="Disordered" evidence="1">
    <location>
        <begin position="197"/>
        <end position="234"/>
    </location>
</feature>
<organism evidence="4 6">
    <name type="scientific">Vibrio owensii</name>
    <dbReference type="NCBI Taxonomy" id="696485"/>
    <lineage>
        <taxon>Bacteria</taxon>
        <taxon>Pseudomonadati</taxon>
        <taxon>Pseudomonadota</taxon>
        <taxon>Gammaproteobacteria</taxon>
        <taxon>Vibrionales</taxon>
        <taxon>Vibrionaceae</taxon>
        <taxon>Vibrio</taxon>
    </lineage>
</organism>
<evidence type="ECO:0000313" key="6">
    <source>
        <dbReference type="Proteomes" id="UP000390336"/>
    </source>
</evidence>
<reference evidence="4" key="3">
    <citation type="submission" date="2019-11" db="EMBL/GenBank/DDBJ databases">
        <title>Complete genome sequence of Vibrio owensii SH-14 isolated from shrimp with acute hepatopancreatic necrosis diease.</title>
        <authorList>
            <person name="Liang X."/>
            <person name="Wang Y."/>
        </authorList>
    </citation>
    <scope>NUCLEOTIDE SEQUENCE</scope>
    <source>
        <strain evidence="4">SH14</strain>
    </source>
</reference>
<reference evidence="3 5" key="2">
    <citation type="submission" date="2018-10" db="EMBL/GenBank/DDBJ databases">
        <title>Whole Genome of Vibrio owensii strain 170502, isolated from Acute Hepatopancreatic Necrosis Disease (AHPND) shrimp.</title>
        <authorList>
            <person name="Yan M."/>
            <person name="Wang X."/>
            <person name="Wang Y."/>
        </authorList>
    </citation>
    <scope>NUCLEOTIDE SEQUENCE [LARGE SCALE GENOMIC DNA]</scope>
    <source>
        <strain evidence="3 5">1700302</strain>
    </source>
</reference>
<dbReference type="PANTHER" id="PTHR37024:SF5">
    <property type="entry name" value="IMPA N-TERMINAL DOMAIN-CONTAINING PROTEIN"/>
    <property type="match status" value="1"/>
</dbReference>
<evidence type="ECO:0000313" key="3">
    <source>
        <dbReference type="EMBL" id="AYO17342.1"/>
    </source>
</evidence>